<feature type="domain" description="Arginine repressor C-terminal" evidence="11">
    <location>
        <begin position="120"/>
        <end position="185"/>
    </location>
</feature>
<keyword evidence="5 8" id="KW-0805">Transcription regulation</keyword>
<dbReference type="NCBIfam" id="NF002880">
    <property type="entry name" value="PRK03341.1"/>
    <property type="match status" value="1"/>
</dbReference>
<organism evidence="12 13">
    <name type="scientific">Auritidibacter ignavus</name>
    <dbReference type="NCBI Taxonomy" id="678932"/>
    <lineage>
        <taxon>Bacteria</taxon>
        <taxon>Bacillati</taxon>
        <taxon>Actinomycetota</taxon>
        <taxon>Actinomycetes</taxon>
        <taxon>Micrococcales</taxon>
        <taxon>Micrococcaceae</taxon>
        <taxon>Auritidibacter</taxon>
    </lineage>
</organism>
<evidence type="ECO:0000259" key="11">
    <source>
        <dbReference type="Pfam" id="PF02863"/>
    </source>
</evidence>
<dbReference type="InterPro" id="IPR020899">
    <property type="entry name" value="Arg_repress_C"/>
</dbReference>
<evidence type="ECO:0000256" key="9">
    <source>
        <dbReference type="SAM" id="MobiDB-lite"/>
    </source>
</evidence>
<dbReference type="GO" id="GO:0003677">
    <property type="term" value="F:DNA binding"/>
    <property type="evidence" value="ECO:0007669"/>
    <property type="project" value="UniProtKB-KW"/>
</dbReference>
<dbReference type="SUPFAM" id="SSF46785">
    <property type="entry name" value="Winged helix' DNA-binding domain"/>
    <property type="match status" value="1"/>
</dbReference>
<evidence type="ECO:0000313" key="13">
    <source>
        <dbReference type="Proteomes" id="UP001224674"/>
    </source>
</evidence>
<dbReference type="GeneID" id="83695203"/>
<dbReference type="RefSeq" id="WP_279674033.1">
    <property type="nucleotide sequence ID" value="NZ_CP122562.1"/>
</dbReference>
<feature type="domain" description="Arginine repressor DNA-binding" evidence="10">
    <location>
        <begin position="17"/>
        <end position="81"/>
    </location>
</feature>
<keyword evidence="3 8" id="KW-0963">Cytoplasm</keyword>
<feature type="region of interest" description="Disordered" evidence="9">
    <location>
        <begin position="1"/>
        <end position="21"/>
    </location>
</feature>
<name>A0AAJ6DDA8_9MICC</name>
<dbReference type="InterPro" id="IPR036251">
    <property type="entry name" value="Arg_repress_C_sf"/>
</dbReference>
<dbReference type="SUPFAM" id="SSF55252">
    <property type="entry name" value="C-terminal domain of arginine repressor"/>
    <property type="match status" value="1"/>
</dbReference>
<dbReference type="InterPro" id="IPR036388">
    <property type="entry name" value="WH-like_DNA-bd_sf"/>
</dbReference>
<dbReference type="InterPro" id="IPR001669">
    <property type="entry name" value="Arg_repress"/>
</dbReference>
<dbReference type="Pfam" id="PF02863">
    <property type="entry name" value="Arg_repressor_C"/>
    <property type="match status" value="1"/>
</dbReference>
<dbReference type="GO" id="GO:0051259">
    <property type="term" value="P:protein complex oligomerization"/>
    <property type="evidence" value="ECO:0007669"/>
    <property type="project" value="InterPro"/>
</dbReference>
<dbReference type="AlphaFoldDB" id="A0AAJ6DDA8"/>
<dbReference type="PRINTS" id="PR01467">
    <property type="entry name" value="ARGREPRESSOR"/>
</dbReference>
<dbReference type="InterPro" id="IPR036390">
    <property type="entry name" value="WH_DNA-bd_sf"/>
</dbReference>
<sequence length="195" mass="20603">MDKRASTPRSKPNTPGTKTARQAHIRSLLADYPVSSQAQLRAMLAQQGVEVTQGTLSRDLVELGASRARDAGGELVYVVPDLGPHADAQQRWQNAQTGDLEQTPLSGPRAKALARLAGLCRELLVSAEASGNLVVVRTPPGAAQFLASCIDQARLDEVLGTIAGDDAILVIARETTTGHRLATMFLNMAGGQLAE</sequence>
<keyword evidence="7 8" id="KW-0804">Transcription</keyword>
<accession>A0AAJ6DDA8</accession>
<evidence type="ECO:0000256" key="5">
    <source>
        <dbReference type="ARBA" id="ARBA00023015"/>
    </source>
</evidence>
<dbReference type="PANTHER" id="PTHR34471:SF1">
    <property type="entry name" value="ARGININE REPRESSOR"/>
    <property type="match status" value="1"/>
</dbReference>
<dbReference type="GO" id="GO:0034618">
    <property type="term" value="F:arginine binding"/>
    <property type="evidence" value="ECO:0007669"/>
    <property type="project" value="InterPro"/>
</dbReference>
<dbReference type="Pfam" id="PF01316">
    <property type="entry name" value="Arg_repressor"/>
    <property type="match status" value="1"/>
</dbReference>
<evidence type="ECO:0000259" key="10">
    <source>
        <dbReference type="Pfam" id="PF01316"/>
    </source>
</evidence>
<dbReference type="GO" id="GO:0005737">
    <property type="term" value="C:cytoplasm"/>
    <property type="evidence" value="ECO:0007669"/>
    <property type="project" value="UniProtKB-SubCell"/>
</dbReference>
<evidence type="ECO:0000256" key="2">
    <source>
        <dbReference type="ARBA" id="ARBA00008316"/>
    </source>
</evidence>
<comment type="subcellular location">
    <subcellularLocation>
        <location evidence="1 8">Cytoplasm</location>
    </subcellularLocation>
</comment>
<reference evidence="12 13" key="1">
    <citation type="submission" date="2023-03" db="EMBL/GenBank/DDBJ databases">
        <title>Complete genome sequences of several Auritidibacter ignavus strains isolated from ear infections.</title>
        <authorList>
            <person name="Baehr T."/>
            <person name="Baumhoegger A.M."/>
        </authorList>
    </citation>
    <scope>NUCLEOTIDE SEQUENCE [LARGE SCALE GENOMIC DNA]</scope>
    <source>
        <strain evidence="12 13">BABAE-6</strain>
    </source>
</reference>
<evidence type="ECO:0000256" key="6">
    <source>
        <dbReference type="ARBA" id="ARBA00023125"/>
    </source>
</evidence>
<dbReference type="InterPro" id="IPR020900">
    <property type="entry name" value="Arg_repress_DNA-bd"/>
</dbReference>
<keyword evidence="4 8" id="KW-0678">Repressor</keyword>
<feature type="compositionally biased region" description="Polar residues" evidence="9">
    <location>
        <begin position="7"/>
        <end position="20"/>
    </location>
</feature>
<keyword evidence="8" id="KW-0028">Amino-acid biosynthesis</keyword>
<dbReference type="Gene3D" id="1.10.10.10">
    <property type="entry name" value="Winged helix-like DNA-binding domain superfamily/Winged helix DNA-binding domain"/>
    <property type="match status" value="1"/>
</dbReference>
<dbReference type="GO" id="GO:0006526">
    <property type="term" value="P:L-arginine biosynthetic process"/>
    <property type="evidence" value="ECO:0007669"/>
    <property type="project" value="UniProtKB-KW"/>
</dbReference>
<comment type="function">
    <text evidence="8">Regulates arginine biosynthesis genes.</text>
</comment>
<evidence type="ECO:0000256" key="7">
    <source>
        <dbReference type="ARBA" id="ARBA00023163"/>
    </source>
</evidence>
<dbReference type="HAMAP" id="MF_00173">
    <property type="entry name" value="Arg_repressor"/>
    <property type="match status" value="1"/>
</dbReference>
<evidence type="ECO:0000256" key="8">
    <source>
        <dbReference type="HAMAP-Rule" id="MF_00173"/>
    </source>
</evidence>
<gene>
    <name evidence="8" type="primary">argR</name>
    <name evidence="12" type="ORF">QDX21_04300</name>
</gene>
<protein>
    <recommendedName>
        <fullName evidence="8">Arginine repressor</fullName>
    </recommendedName>
</protein>
<keyword evidence="8" id="KW-0055">Arginine biosynthesis</keyword>
<dbReference type="EMBL" id="CP122566">
    <property type="protein sequence ID" value="WGH94021.1"/>
    <property type="molecule type" value="Genomic_DNA"/>
</dbReference>
<proteinExistence type="inferred from homology"/>
<comment type="pathway">
    <text evidence="8">Amino-acid biosynthesis; L-arginine biosynthesis [regulation].</text>
</comment>
<keyword evidence="6 8" id="KW-0238">DNA-binding</keyword>
<dbReference type="PANTHER" id="PTHR34471">
    <property type="entry name" value="ARGININE REPRESSOR"/>
    <property type="match status" value="1"/>
</dbReference>
<evidence type="ECO:0000256" key="1">
    <source>
        <dbReference type="ARBA" id="ARBA00004496"/>
    </source>
</evidence>
<dbReference type="GO" id="GO:1900079">
    <property type="term" value="P:regulation of arginine biosynthetic process"/>
    <property type="evidence" value="ECO:0007669"/>
    <property type="project" value="UniProtKB-UniRule"/>
</dbReference>
<comment type="similarity">
    <text evidence="2 8">Belongs to the ArgR family.</text>
</comment>
<dbReference type="Gene3D" id="3.30.1360.40">
    <property type="match status" value="1"/>
</dbReference>
<evidence type="ECO:0000256" key="3">
    <source>
        <dbReference type="ARBA" id="ARBA00022490"/>
    </source>
</evidence>
<dbReference type="GO" id="GO:0003700">
    <property type="term" value="F:DNA-binding transcription factor activity"/>
    <property type="evidence" value="ECO:0007669"/>
    <property type="project" value="UniProtKB-UniRule"/>
</dbReference>
<evidence type="ECO:0000256" key="4">
    <source>
        <dbReference type="ARBA" id="ARBA00022491"/>
    </source>
</evidence>
<dbReference type="Proteomes" id="UP001224674">
    <property type="component" value="Chromosome"/>
</dbReference>
<evidence type="ECO:0000313" key="12">
    <source>
        <dbReference type="EMBL" id="WGH94021.1"/>
    </source>
</evidence>
<keyword evidence="13" id="KW-1185">Reference proteome</keyword>